<accession>A0A4D9DI98</accession>
<sequence length="107" mass="12220">MVADRDPDPQACIEFSNLDLCHQIKEMKWACLGKPFLTSTAEIFHGWVDSSTPEKCEFTLTKVKDLGRIQVEVAGTPWLAFTPAQEAMKNYVQLKLCLEQHSLVQWH</sequence>
<reference evidence="1 2" key="2">
    <citation type="submission" date="2019-04" db="EMBL/GenBank/DDBJ databases">
        <title>The genome sequence of big-headed turtle.</title>
        <authorList>
            <person name="Gong S."/>
        </authorList>
    </citation>
    <scope>NUCLEOTIDE SEQUENCE [LARGE SCALE GENOMIC DNA]</scope>
    <source>
        <strain evidence="1">DO16091913</strain>
        <tissue evidence="1">Muscle</tissue>
    </source>
</reference>
<evidence type="ECO:0000313" key="1">
    <source>
        <dbReference type="EMBL" id="TFJ95907.1"/>
    </source>
</evidence>
<gene>
    <name evidence="1" type="ORF">DR999_PMT22365</name>
</gene>
<proteinExistence type="predicted"/>
<keyword evidence="2" id="KW-1185">Reference proteome</keyword>
<dbReference type="Proteomes" id="UP000297703">
    <property type="component" value="Unassembled WGS sequence"/>
</dbReference>
<dbReference type="EMBL" id="QXTE01001005">
    <property type="protein sequence ID" value="TFJ95907.1"/>
    <property type="molecule type" value="Genomic_DNA"/>
</dbReference>
<evidence type="ECO:0000313" key="2">
    <source>
        <dbReference type="Proteomes" id="UP000297703"/>
    </source>
</evidence>
<organism evidence="1 2">
    <name type="scientific">Platysternon megacephalum</name>
    <name type="common">big-headed turtle</name>
    <dbReference type="NCBI Taxonomy" id="55544"/>
    <lineage>
        <taxon>Eukaryota</taxon>
        <taxon>Metazoa</taxon>
        <taxon>Chordata</taxon>
        <taxon>Craniata</taxon>
        <taxon>Vertebrata</taxon>
        <taxon>Euteleostomi</taxon>
        <taxon>Archelosauria</taxon>
        <taxon>Testudinata</taxon>
        <taxon>Testudines</taxon>
        <taxon>Cryptodira</taxon>
        <taxon>Durocryptodira</taxon>
        <taxon>Testudinoidea</taxon>
        <taxon>Platysternidae</taxon>
        <taxon>Platysternon</taxon>
    </lineage>
</organism>
<reference evidence="1 2" key="1">
    <citation type="submission" date="2019-04" db="EMBL/GenBank/DDBJ databases">
        <title>Draft genome of the big-headed turtle Platysternon megacephalum.</title>
        <authorList>
            <person name="Gong S."/>
        </authorList>
    </citation>
    <scope>NUCLEOTIDE SEQUENCE [LARGE SCALE GENOMIC DNA]</scope>
    <source>
        <strain evidence="1">DO16091913</strain>
        <tissue evidence="1">Muscle</tissue>
    </source>
</reference>
<comment type="caution">
    <text evidence="1">The sequence shown here is derived from an EMBL/GenBank/DDBJ whole genome shotgun (WGS) entry which is preliminary data.</text>
</comment>
<name>A0A4D9DI98_9SAUR</name>
<protein>
    <submittedName>
        <fullName evidence="1">Thioredoxin</fullName>
    </submittedName>
</protein>
<dbReference type="AlphaFoldDB" id="A0A4D9DI98"/>